<dbReference type="Pfam" id="PF07087">
    <property type="entry name" value="DUF1353"/>
    <property type="match status" value="1"/>
</dbReference>
<feature type="compositionally biased region" description="Acidic residues" evidence="1">
    <location>
        <begin position="246"/>
        <end position="265"/>
    </location>
</feature>
<feature type="signal peptide" evidence="2">
    <location>
        <begin position="1"/>
        <end position="22"/>
    </location>
</feature>
<evidence type="ECO:0000313" key="4">
    <source>
        <dbReference type="Proteomes" id="UP000198994"/>
    </source>
</evidence>
<evidence type="ECO:0000256" key="2">
    <source>
        <dbReference type="SAM" id="SignalP"/>
    </source>
</evidence>
<accession>A0A1G7AMH5</accession>
<reference evidence="4" key="1">
    <citation type="submission" date="2016-10" db="EMBL/GenBank/DDBJ databases">
        <authorList>
            <person name="Varghese N."/>
            <person name="Submissions S."/>
        </authorList>
    </citation>
    <scope>NUCLEOTIDE SEQUENCE [LARGE SCALE GENOMIC DNA]</scope>
    <source>
        <strain evidence="4">DSM 10146</strain>
    </source>
</reference>
<dbReference type="Proteomes" id="UP000198994">
    <property type="component" value="Unassembled WGS sequence"/>
</dbReference>
<keyword evidence="2" id="KW-0732">Signal</keyword>
<proteinExistence type="predicted"/>
<evidence type="ECO:0000256" key="1">
    <source>
        <dbReference type="SAM" id="MobiDB-lite"/>
    </source>
</evidence>
<evidence type="ECO:0008006" key="5">
    <source>
        <dbReference type="Google" id="ProtNLM"/>
    </source>
</evidence>
<protein>
    <recommendedName>
        <fullName evidence="5">DUF1353 domain-containing protein</fullName>
    </recommendedName>
</protein>
<gene>
    <name evidence="3" type="ORF">SAMN04488105_101241</name>
</gene>
<dbReference type="PROSITE" id="PS51257">
    <property type="entry name" value="PROKAR_LIPOPROTEIN"/>
    <property type="match status" value="1"/>
</dbReference>
<dbReference type="AlphaFoldDB" id="A0A1G7AMH5"/>
<keyword evidence="4" id="KW-1185">Reference proteome</keyword>
<feature type="chain" id="PRO_5011763904" description="DUF1353 domain-containing protein" evidence="2">
    <location>
        <begin position="23"/>
        <end position="276"/>
    </location>
</feature>
<dbReference type="OrthoDB" id="7860705at2"/>
<organism evidence="3 4">
    <name type="scientific">Salipiger thiooxidans</name>
    <dbReference type="NCBI Taxonomy" id="282683"/>
    <lineage>
        <taxon>Bacteria</taxon>
        <taxon>Pseudomonadati</taxon>
        <taxon>Pseudomonadota</taxon>
        <taxon>Alphaproteobacteria</taxon>
        <taxon>Rhodobacterales</taxon>
        <taxon>Roseobacteraceae</taxon>
        <taxon>Salipiger</taxon>
    </lineage>
</organism>
<feature type="compositionally biased region" description="Basic and acidic residues" evidence="1">
    <location>
        <begin position="232"/>
        <end position="245"/>
    </location>
</feature>
<dbReference type="InterPro" id="IPR010767">
    <property type="entry name" value="Phage_CGC-2007_Cje0229"/>
</dbReference>
<sequence length="276" mass="30882">MTRYKMAAGLLLALTACTPTMQDVNEVRTLSDVNCTTRPTCSYENSPLKVDRSRPVTLPKRPYTFYPVVETLHFRDAQNREWLAPSGTLTDGASIPAIFVSIVGNPTAPEYVNAGAVHDAYCGVGNEGGAMYHNGRWQDVHRMFYDALVAGGTAKPRAQVMFAAVWLGGPRWNYYYSMAAVPPPAMQQAMRDAKSYVEKNDPTLSELILYLERLEKRIIRQYPNIFPSLNPDNERQGGGEGRSEQDIEIDYEPEGEVEGEPEVPDQTDLPEIFEPR</sequence>
<evidence type="ECO:0000313" key="3">
    <source>
        <dbReference type="EMBL" id="SDE15677.1"/>
    </source>
</evidence>
<dbReference type="EMBL" id="FNAV01000001">
    <property type="protein sequence ID" value="SDE15677.1"/>
    <property type="molecule type" value="Genomic_DNA"/>
</dbReference>
<name>A0A1G7AMH5_9RHOB</name>
<dbReference type="RefSeq" id="WP_089954420.1">
    <property type="nucleotide sequence ID" value="NZ_FNAV01000001.1"/>
</dbReference>
<feature type="region of interest" description="Disordered" evidence="1">
    <location>
        <begin position="225"/>
        <end position="276"/>
    </location>
</feature>